<keyword evidence="8 11" id="KW-0472">Membrane</keyword>
<evidence type="ECO:0000256" key="5">
    <source>
        <dbReference type="ARBA" id="ARBA00022692"/>
    </source>
</evidence>
<dbReference type="EMBL" id="GG745348">
    <property type="protein sequence ID" value="KNE65890.1"/>
    <property type="molecule type" value="Genomic_DNA"/>
</dbReference>
<evidence type="ECO:0000313" key="13">
    <source>
        <dbReference type="Proteomes" id="UP000054350"/>
    </source>
</evidence>
<feature type="transmembrane region" description="Helical" evidence="11">
    <location>
        <begin position="202"/>
        <end position="223"/>
    </location>
</feature>
<dbReference type="InterPro" id="IPR037185">
    <property type="entry name" value="EmrE-like"/>
</dbReference>
<reference evidence="13" key="2">
    <citation type="submission" date="2009-11" db="EMBL/GenBank/DDBJ databases">
        <title>The Genome Sequence of Allomyces macrogynus strain ATCC 38327.</title>
        <authorList>
            <consortium name="The Broad Institute Genome Sequencing Platform"/>
            <person name="Russ C."/>
            <person name="Cuomo C."/>
            <person name="Shea T."/>
            <person name="Young S.K."/>
            <person name="Zeng Q."/>
            <person name="Koehrsen M."/>
            <person name="Haas B."/>
            <person name="Borodovsky M."/>
            <person name="Guigo R."/>
            <person name="Alvarado L."/>
            <person name="Berlin A."/>
            <person name="Borenstein D."/>
            <person name="Chen Z."/>
            <person name="Engels R."/>
            <person name="Freedman E."/>
            <person name="Gellesch M."/>
            <person name="Goldberg J."/>
            <person name="Griggs A."/>
            <person name="Gujja S."/>
            <person name="Heiman D."/>
            <person name="Hepburn T."/>
            <person name="Howarth C."/>
            <person name="Jen D."/>
            <person name="Larson L."/>
            <person name="Lewis B."/>
            <person name="Mehta T."/>
            <person name="Park D."/>
            <person name="Pearson M."/>
            <person name="Roberts A."/>
            <person name="Saif S."/>
            <person name="Shenoy N."/>
            <person name="Sisk P."/>
            <person name="Stolte C."/>
            <person name="Sykes S."/>
            <person name="Walk T."/>
            <person name="White J."/>
            <person name="Yandava C."/>
            <person name="Burger G."/>
            <person name="Gray M.W."/>
            <person name="Holland P.W.H."/>
            <person name="King N."/>
            <person name="Lang F.B.F."/>
            <person name="Roger A.J."/>
            <person name="Ruiz-Trillo I."/>
            <person name="Lander E."/>
            <person name="Nusbaum C."/>
        </authorList>
    </citation>
    <scope>NUCLEOTIDE SEQUENCE [LARGE SCALE GENOMIC DNA]</scope>
    <source>
        <strain evidence="13">ATCC 38327</strain>
    </source>
</reference>
<feature type="region of interest" description="Disordered" evidence="10">
    <location>
        <begin position="333"/>
        <end position="384"/>
    </location>
</feature>
<feature type="transmembrane region" description="Helical" evidence="11">
    <location>
        <begin position="164"/>
        <end position="181"/>
    </location>
</feature>
<feature type="compositionally biased region" description="Basic residues" evidence="10">
    <location>
        <begin position="365"/>
        <end position="384"/>
    </location>
</feature>
<evidence type="ECO:0000256" key="7">
    <source>
        <dbReference type="ARBA" id="ARBA00022989"/>
    </source>
</evidence>
<gene>
    <name evidence="12" type="ORF">AMAG_09854</name>
</gene>
<dbReference type="OMA" id="KIMTQHY"/>
<evidence type="ECO:0000256" key="6">
    <source>
        <dbReference type="ARBA" id="ARBA00022824"/>
    </source>
</evidence>
<dbReference type="InterPro" id="IPR013657">
    <property type="entry name" value="SCL35B1-4/HUT1"/>
</dbReference>
<dbReference type="eggNOG" id="KOG1581">
    <property type="taxonomic scope" value="Eukaryota"/>
</dbReference>
<dbReference type="GO" id="GO:0005789">
    <property type="term" value="C:endoplasmic reticulum membrane"/>
    <property type="evidence" value="ECO:0007669"/>
    <property type="project" value="UniProtKB-SubCell"/>
</dbReference>
<dbReference type="PANTHER" id="PTHR10778:SF10">
    <property type="entry name" value="SOLUTE CARRIER FAMILY 35 MEMBER B1"/>
    <property type="match status" value="1"/>
</dbReference>
<keyword evidence="13" id="KW-1185">Reference proteome</keyword>
<evidence type="ECO:0000256" key="2">
    <source>
        <dbReference type="ARBA" id="ARBA00010694"/>
    </source>
</evidence>
<reference evidence="12 13" key="1">
    <citation type="submission" date="2009-11" db="EMBL/GenBank/DDBJ databases">
        <title>Annotation of Allomyces macrogynus ATCC 38327.</title>
        <authorList>
            <consortium name="The Broad Institute Genome Sequencing Platform"/>
            <person name="Russ C."/>
            <person name="Cuomo C."/>
            <person name="Burger G."/>
            <person name="Gray M.W."/>
            <person name="Holland P.W.H."/>
            <person name="King N."/>
            <person name="Lang F.B.F."/>
            <person name="Roger A.J."/>
            <person name="Ruiz-Trillo I."/>
            <person name="Young S.K."/>
            <person name="Zeng Q."/>
            <person name="Gargeya S."/>
            <person name="Fitzgerald M."/>
            <person name="Haas B."/>
            <person name="Abouelleil A."/>
            <person name="Alvarado L."/>
            <person name="Arachchi H.M."/>
            <person name="Berlin A."/>
            <person name="Chapman S.B."/>
            <person name="Gearin G."/>
            <person name="Goldberg J."/>
            <person name="Griggs A."/>
            <person name="Gujja S."/>
            <person name="Hansen M."/>
            <person name="Heiman D."/>
            <person name="Howarth C."/>
            <person name="Larimer J."/>
            <person name="Lui A."/>
            <person name="MacDonald P.J.P."/>
            <person name="McCowen C."/>
            <person name="Montmayeur A."/>
            <person name="Murphy C."/>
            <person name="Neiman D."/>
            <person name="Pearson M."/>
            <person name="Priest M."/>
            <person name="Roberts A."/>
            <person name="Saif S."/>
            <person name="Shea T."/>
            <person name="Sisk P."/>
            <person name="Stolte C."/>
            <person name="Sykes S."/>
            <person name="Wortman J."/>
            <person name="Nusbaum C."/>
            <person name="Birren B."/>
        </authorList>
    </citation>
    <scope>NUCLEOTIDE SEQUENCE [LARGE SCALE GENOMIC DNA]</scope>
    <source>
        <strain evidence="12 13">ATCC 38327</strain>
    </source>
</reference>
<feature type="transmembrane region" description="Helical" evidence="11">
    <location>
        <begin position="243"/>
        <end position="261"/>
    </location>
</feature>
<keyword evidence="3" id="KW-0813">Transport</keyword>
<dbReference type="Pfam" id="PF08449">
    <property type="entry name" value="UAA"/>
    <property type="match status" value="1"/>
</dbReference>
<keyword evidence="7 11" id="KW-1133">Transmembrane helix</keyword>
<evidence type="ECO:0000256" key="1">
    <source>
        <dbReference type="ARBA" id="ARBA00004477"/>
    </source>
</evidence>
<evidence type="ECO:0000256" key="10">
    <source>
        <dbReference type="SAM" id="MobiDB-lite"/>
    </source>
</evidence>
<evidence type="ECO:0000256" key="3">
    <source>
        <dbReference type="ARBA" id="ARBA00022448"/>
    </source>
</evidence>
<dbReference type="GO" id="GO:0005460">
    <property type="term" value="F:UDP-glucose transmembrane transporter activity"/>
    <property type="evidence" value="ECO:0007669"/>
    <property type="project" value="TreeGrafter"/>
</dbReference>
<dbReference type="STRING" id="578462.A0A0L0SU06"/>
<dbReference type="OrthoDB" id="1601at2759"/>
<name>A0A0L0SU06_ALLM3</name>
<evidence type="ECO:0000313" key="12">
    <source>
        <dbReference type="EMBL" id="KNE65890.1"/>
    </source>
</evidence>
<feature type="transmembrane region" description="Helical" evidence="11">
    <location>
        <begin position="104"/>
        <end position="123"/>
    </location>
</feature>
<evidence type="ECO:0000256" key="8">
    <source>
        <dbReference type="ARBA" id="ARBA00023136"/>
    </source>
</evidence>
<feature type="transmembrane region" description="Helical" evidence="11">
    <location>
        <begin position="135"/>
        <end position="152"/>
    </location>
</feature>
<sequence length="384" mass="41189">MAFELAFCVAGIYACFLTWGVLQERVTTTAYGSADQPAYFKSFIVLNFLQAVMACAVGSIYLLIIRRGTLGPRSPAVLARYLLVAVFNSLASPFGYAALRHIDYPTMILGKSCKLIPVMAMAVLLHRASFPRHQYLSVAMVTLGVSLFMLLHDQERPSKGAKGNSVWGLFLLAINLAIDGVTNSTQDAMVRTFKVTGQQMMVMMNACSALLMWTYLSIPAVSGGELAAATAFVKTHPAVLKDMALFALCGALGQVFIFHTLGRFGSLLLVTITVTRKMFSIILSVLMYNHHISLAQWGAVAVVFAGIAVEAYGKRNGKSKVKKGAALVASGTKVEKKGMSDPEPTVGGETAASADSAISSPKVVIKARSRTAKRSGKSRAKRDS</sequence>
<comment type="similarity">
    <text evidence="2">Belongs to the nucleotide-sugar transporter family. SLC35B subfamily.</text>
</comment>
<dbReference type="AlphaFoldDB" id="A0A0L0SU06"/>
<feature type="transmembrane region" description="Helical" evidence="11">
    <location>
        <begin position="268"/>
        <end position="288"/>
    </location>
</feature>
<accession>A0A0L0SU06</accession>
<proteinExistence type="inferred from homology"/>
<feature type="transmembrane region" description="Helical" evidence="11">
    <location>
        <begin position="39"/>
        <end position="65"/>
    </location>
</feature>
<keyword evidence="4" id="KW-0762">Sugar transport</keyword>
<dbReference type="SUPFAM" id="SSF103481">
    <property type="entry name" value="Multidrug resistance efflux transporter EmrE"/>
    <property type="match status" value="2"/>
</dbReference>
<dbReference type="GO" id="GO:0000139">
    <property type="term" value="C:Golgi membrane"/>
    <property type="evidence" value="ECO:0007669"/>
    <property type="project" value="TreeGrafter"/>
</dbReference>
<evidence type="ECO:0000256" key="11">
    <source>
        <dbReference type="SAM" id="Phobius"/>
    </source>
</evidence>
<keyword evidence="6" id="KW-0256">Endoplasmic reticulum</keyword>
<feature type="transmembrane region" description="Helical" evidence="11">
    <location>
        <begin position="77"/>
        <end position="98"/>
    </location>
</feature>
<dbReference type="Proteomes" id="UP000054350">
    <property type="component" value="Unassembled WGS sequence"/>
</dbReference>
<organism evidence="12 13">
    <name type="scientific">Allomyces macrogynus (strain ATCC 38327)</name>
    <name type="common">Allomyces javanicus var. macrogynus</name>
    <dbReference type="NCBI Taxonomy" id="578462"/>
    <lineage>
        <taxon>Eukaryota</taxon>
        <taxon>Fungi</taxon>
        <taxon>Fungi incertae sedis</taxon>
        <taxon>Blastocladiomycota</taxon>
        <taxon>Blastocladiomycetes</taxon>
        <taxon>Blastocladiales</taxon>
        <taxon>Blastocladiaceae</taxon>
        <taxon>Allomyces</taxon>
    </lineage>
</organism>
<comment type="subcellular location">
    <subcellularLocation>
        <location evidence="1">Endoplasmic reticulum membrane</location>
        <topology evidence="1">Multi-pass membrane protein</topology>
    </subcellularLocation>
</comment>
<dbReference type="GO" id="GO:0005459">
    <property type="term" value="F:UDP-galactose transmembrane transporter activity"/>
    <property type="evidence" value="ECO:0007669"/>
    <property type="project" value="TreeGrafter"/>
</dbReference>
<feature type="transmembrane region" description="Helical" evidence="11">
    <location>
        <begin position="294"/>
        <end position="313"/>
    </location>
</feature>
<evidence type="ECO:0000256" key="9">
    <source>
        <dbReference type="ARBA" id="ARBA00041103"/>
    </source>
</evidence>
<protein>
    <recommendedName>
        <fullName evidence="9">UDP-galactose transporter homolog 1</fullName>
    </recommendedName>
</protein>
<dbReference type="PANTHER" id="PTHR10778">
    <property type="entry name" value="SOLUTE CARRIER FAMILY 35 MEMBER B"/>
    <property type="match status" value="1"/>
</dbReference>
<keyword evidence="5 11" id="KW-0812">Transmembrane</keyword>
<evidence type="ECO:0000256" key="4">
    <source>
        <dbReference type="ARBA" id="ARBA00022597"/>
    </source>
</evidence>
<dbReference type="VEuPathDB" id="FungiDB:AMAG_09854"/>